<gene>
    <name evidence="2" type="ORF">LVIROSA_LOCUS13889</name>
</gene>
<dbReference type="Proteomes" id="UP001157418">
    <property type="component" value="Unassembled WGS sequence"/>
</dbReference>
<reference evidence="2 3" key="1">
    <citation type="submission" date="2022-01" db="EMBL/GenBank/DDBJ databases">
        <authorList>
            <person name="Xiong W."/>
            <person name="Schranz E."/>
        </authorList>
    </citation>
    <scope>NUCLEOTIDE SEQUENCE [LARGE SCALE GENOMIC DNA]</scope>
</reference>
<dbReference type="AlphaFoldDB" id="A0AAU9MRI2"/>
<organism evidence="2 3">
    <name type="scientific">Lactuca virosa</name>
    <dbReference type="NCBI Taxonomy" id="75947"/>
    <lineage>
        <taxon>Eukaryota</taxon>
        <taxon>Viridiplantae</taxon>
        <taxon>Streptophyta</taxon>
        <taxon>Embryophyta</taxon>
        <taxon>Tracheophyta</taxon>
        <taxon>Spermatophyta</taxon>
        <taxon>Magnoliopsida</taxon>
        <taxon>eudicotyledons</taxon>
        <taxon>Gunneridae</taxon>
        <taxon>Pentapetalae</taxon>
        <taxon>asterids</taxon>
        <taxon>campanulids</taxon>
        <taxon>Asterales</taxon>
        <taxon>Asteraceae</taxon>
        <taxon>Cichorioideae</taxon>
        <taxon>Cichorieae</taxon>
        <taxon>Lactucinae</taxon>
        <taxon>Lactuca</taxon>
    </lineage>
</organism>
<dbReference type="PANTHER" id="PTHR48161">
    <property type="entry name" value="BNACNNG12870D PROTEIN"/>
    <property type="match status" value="1"/>
</dbReference>
<feature type="compositionally biased region" description="Basic and acidic residues" evidence="1">
    <location>
        <begin position="40"/>
        <end position="49"/>
    </location>
</feature>
<name>A0AAU9MRI2_9ASTR</name>
<protein>
    <submittedName>
        <fullName evidence="2">Uncharacterized protein</fullName>
    </submittedName>
</protein>
<dbReference type="EMBL" id="CAKMRJ010002223">
    <property type="protein sequence ID" value="CAH1426829.1"/>
    <property type="molecule type" value="Genomic_DNA"/>
</dbReference>
<keyword evidence="3" id="KW-1185">Reference proteome</keyword>
<evidence type="ECO:0000256" key="1">
    <source>
        <dbReference type="SAM" id="MobiDB-lite"/>
    </source>
</evidence>
<proteinExistence type="predicted"/>
<evidence type="ECO:0000313" key="3">
    <source>
        <dbReference type="Proteomes" id="UP001157418"/>
    </source>
</evidence>
<evidence type="ECO:0000313" key="2">
    <source>
        <dbReference type="EMBL" id="CAH1426829.1"/>
    </source>
</evidence>
<dbReference type="PANTHER" id="PTHR48161:SF1">
    <property type="entry name" value="(RAPE) HYPOTHETICAL PROTEIN"/>
    <property type="match status" value="1"/>
</dbReference>
<accession>A0AAU9MRI2</accession>
<sequence>MVDQDENESGNPGHGKKRGRPSEQSFRDLVSEPSFFPKPPEFDRSEQEIKESSLINFEGTLISRERIRLHRRGKALLLSKIKSEARFGTLLREGRLPSRAFRDEAFWRIQVNFGPPNPTTDEKALWYGVKGSVYVVTLPAFQRFLEDGPDVAER</sequence>
<feature type="region of interest" description="Disordered" evidence="1">
    <location>
        <begin position="1"/>
        <end position="49"/>
    </location>
</feature>
<comment type="caution">
    <text evidence="2">The sequence shown here is derived from an EMBL/GenBank/DDBJ whole genome shotgun (WGS) entry which is preliminary data.</text>
</comment>